<sequence length="305" mass="32799">ERPGCRCPARHHRRHVSPPPRAVPGRHRRRGGGAPRRPRAAEVARHRDPLSPGERLPLPDRLSGARSRGGPHPARSRAPADAVRSPARSRARGVEWRPRRRGGRARALRRRRGLPHRADGRAPGQAAGARRRRVVLAHGRGWRPGTACPAAGRRLPRHAGARRQGPGGRSRPGIGAGRHAPGEGARRDRAATHGGGAGRARAPGRDAGGAPRRGRVGAAGATGSHVPDRRCGVWDGLSRHRRLGRERDDAALSRQLAPHRGRRPGAGGFGRGGGDVLLRHHPHLSRVRPLFRPAAAGVRHRPRLA</sequence>
<feature type="region of interest" description="Disordered" evidence="1">
    <location>
        <begin position="256"/>
        <end position="277"/>
    </location>
</feature>
<dbReference type="EMBL" id="CADCTV010000833">
    <property type="protein sequence ID" value="CAA9364207.1"/>
    <property type="molecule type" value="Genomic_DNA"/>
</dbReference>
<name>A0A6J4MQ61_9BACT</name>
<feature type="non-terminal residue" evidence="2">
    <location>
        <position position="1"/>
    </location>
</feature>
<keyword evidence="2" id="KW-0378">Hydrolase</keyword>
<proteinExistence type="predicted"/>
<organism evidence="2">
    <name type="scientific">uncultured Gemmatimonadota bacterium</name>
    <dbReference type="NCBI Taxonomy" id="203437"/>
    <lineage>
        <taxon>Bacteria</taxon>
        <taxon>Pseudomonadati</taxon>
        <taxon>Gemmatimonadota</taxon>
        <taxon>environmental samples</taxon>
    </lineage>
</organism>
<evidence type="ECO:0000313" key="2">
    <source>
        <dbReference type="EMBL" id="CAA9364207.1"/>
    </source>
</evidence>
<feature type="region of interest" description="Disordered" evidence="1">
    <location>
        <begin position="1"/>
        <end position="226"/>
    </location>
</feature>
<keyword evidence="2" id="KW-0031">Aminopeptidase</keyword>
<dbReference type="EC" id="3.4.11.9" evidence="2"/>
<feature type="compositionally biased region" description="Gly residues" evidence="1">
    <location>
        <begin position="264"/>
        <end position="275"/>
    </location>
</feature>
<feature type="non-terminal residue" evidence="2">
    <location>
        <position position="305"/>
    </location>
</feature>
<gene>
    <name evidence="2" type="ORF">AVDCRST_MAG89-3966</name>
</gene>
<accession>A0A6J4MQ61</accession>
<feature type="compositionally biased region" description="Gly residues" evidence="1">
    <location>
        <begin position="165"/>
        <end position="176"/>
    </location>
</feature>
<keyword evidence="2" id="KW-0645">Protease</keyword>
<feature type="compositionally biased region" description="Basic and acidic residues" evidence="1">
    <location>
        <begin position="39"/>
        <end position="49"/>
    </location>
</feature>
<protein>
    <submittedName>
        <fullName evidence="2">Xaa-Pro aminopeptidase</fullName>
        <ecNumber evidence="2">3.4.11.9</ecNumber>
    </submittedName>
</protein>
<evidence type="ECO:0000256" key="1">
    <source>
        <dbReference type="SAM" id="MobiDB-lite"/>
    </source>
</evidence>
<feature type="compositionally biased region" description="Basic and acidic residues" evidence="1">
    <location>
        <begin position="180"/>
        <end position="191"/>
    </location>
</feature>
<dbReference type="AlphaFoldDB" id="A0A6J4MQ61"/>
<reference evidence="2" key="1">
    <citation type="submission" date="2020-02" db="EMBL/GenBank/DDBJ databases">
        <authorList>
            <person name="Meier V. D."/>
        </authorList>
    </citation>
    <scope>NUCLEOTIDE SEQUENCE</scope>
    <source>
        <strain evidence="2">AVDCRST_MAG89</strain>
    </source>
</reference>
<feature type="compositionally biased region" description="Basic residues" evidence="1">
    <location>
        <begin position="98"/>
        <end position="115"/>
    </location>
</feature>
<dbReference type="GO" id="GO:0004177">
    <property type="term" value="F:aminopeptidase activity"/>
    <property type="evidence" value="ECO:0007669"/>
    <property type="project" value="UniProtKB-KW"/>
</dbReference>